<dbReference type="Pfam" id="PF16213">
    <property type="entry name" value="DCB"/>
    <property type="match status" value="1"/>
</dbReference>
<dbReference type="STRING" id="454130.A0A0U5GJY2"/>
<evidence type="ECO:0000259" key="2">
    <source>
        <dbReference type="Pfam" id="PF16213"/>
    </source>
</evidence>
<dbReference type="EMBL" id="CDMC01000002">
    <property type="protein sequence ID" value="CEN59706.1"/>
    <property type="molecule type" value="Genomic_DNA"/>
</dbReference>
<organism evidence="3 4">
    <name type="scientific">Aspergillus calidoustus</name>
    <dbReference type="NCBI Taxonomy" id="454130"/>
    <lineage>
        <taxon>Eukaryota</taxon>
        <taxon>Fungi</taxon>
        <taxon>Dikarya</taxon>
        <taxon>Ascomycota</taxon>
        <taxon>Pezizomycotina</taxon>
        <taxon>Eurotiomycetes</taxon>
        <taxon>Eurotiomycetidae</taxon>
        <taxon>Eurotiales</taxon>
        <taxon>Aspergillaceae</taxon>
        <taxon>Aspergillus</taxon>
        <taxon>Aspergillus subgen. Nidulantes</taxon>
    </lineage>
</organism>
<accession>A0A0U5GJY2</accession>
<evidence type="ECO:0000313" key="3">
    <source>
        <dbReference type="EMBL" id="CEN59706.1"/>
    </source>
</evidence>
<name>A0A0U5GJY2_ASPCI</name>
<evidence type="ECO:0000313" key="4">
    <source>
        <dbReference type="Proteomes" id="UP000054771"/>
    </source>
</evidence>
<protein>
    <submittedName>
        <fullName evidence="3">Putative Endosomal peripheral membrane protein</fullName>
    </submittedName>
</protein>
<dbReference type="InterPro" id="IPR032629">
    <property type="entry name" value="DCB_dom"/>
</dbReference>
<keyword evidence="4" id="KW-1185">Reference proteome</keyword>
<proteinExistence type="predicted"/>
<gene>
    <name evidence="3" type="ORF">ASPCAL02150</name>
</gene>
<keyword evidence="1" id="KW-0175">Coiled coil</keyword>
<feature type="domain" description="Mon2/Sec7/BIG1-like dimerisation and cyclophilin-binding" evidence="2">
    <location>
        <begin position="4"/>
        <end position="106"/>
    </location>
</feature>
<dbReference type="AlphaFoldDB" id="A0A0U5GJY2"/>
<dbReference type="OrthoDB" id="294853at2759"/>
<sequence length="142" mass="15507">MSSQLLQSELLNLIQESKRKNADLRNAAEESLNDLKALPSTSEAQISADLVRKPRFVNPFILACHSRHAKLAGIGVVCLQRLVASKSLPSERLKDVLGGLKEITTLSKCSCPRSMSLRLTFKRPGYSTQNLANSTIVAAALF</sequence>
<feature type="coiled-coil region" evidence="1">
    <location>
        <begin position="7"/>
        <end position="34"/>
    </location>
</feature>
<evidence type="ECO:0000256" key="1">
    <source>
        <dbReference type="SAM" id="Coils"/>
    </source>
</evidence>
<dbReference type="Proteomes" id="UP000054771">
    <property type="component" value="Unassembled WGS sequence"/>
</dbReference>
<reference evidence="4" key="1">
    <citation type="journal article" date="2016" name="Genome Announc.">
        <title>Draft genome sequences of fungus Aspergillus calidoustus.</title>
        <authorList>
            <person name="Horn F."/>
            <person name="Linde J."/>
            <person name="Mattern D.J."/>
            <person name="Walther G."/>
            <person name="Guthke R."/>
            <person name="Scherlach K."/>
            <person name="Martin K."/>
            <person name="Brakhage A.A."/>
            <person name="Petzke L."/>
            <person name="Valiante V."/>
        </authorList>
    </citation>
    <scope>NUCLEOTIDE SEQUENCE [LARGE SCALE GENOMIC DNA]</scope>
    <source>
        <strain evidence="4">SF006504</strain>
    </source>
</reference>